<comment type="pathway">
    <text evidence="2">Secondary metabolite biosynthesis.</text>
</comment>
<comment type="similarity">
    <text evidence="3">Belongs to the class-IV pyridoxal-phosphate-dependent aminotransferase family.</text>
</comment>
<feature type="modified residue" description="N6-(pyridoxal phosphate)lysine" evidence="7">
    <location>
        <position position="190"/>
    </location>
</feature>
<organism evidence="8 9">
    <name type="scientific">Talaromyces marneffei (strain ATCC 18224 / CBS 334.59 / QM 7333)</name>
    <name type="common">Penicillium marneffei</name>
    <dbReference type="NCBI Taxonomy" id="441960"/>
    <lineage>
        <taxon>Eukaryota</taxon>
        <taxon>Fungi</taxon>
        <taxon>Dikarya</taxon>
        <taxon>Ascomycota</taxon>
        <taxon>Pezizomycotina</taxon>
        <taxon>Eurotiomycetes</taxon>
        <taxon>Eurotiomycetidae</taxon>
        <taxon>Eurotiales</taxon>
        <taxon>Trichocomaceae</taxon>
        <taxon>Talaromyces</taxon>
        <taxon>Talaromyces sect. Talaromyces</taxon>
    </lineage>
</organism>
<dbReference type="FunFam" id="3.20.10.10:FF:000010">
    <property type="entry name" value="Branched-chain amino acid aminotransferase"/>
    <property type="match status" value="1"/>
</dbReference>
<dbReference type="EMBL" id="DS995901">
    <property type="protein sequence ID" value="EEA24008.1"/>
    <property type="molecule type" value="Genomic_DNA"/>
</dbReference>
<dbReference type="NCBIfam" id="TIGR01123">
    <property type="entry name" value="ilvE_II"/>
    <property type="match status" value="1"/>
</dbReference>
<dbReference type="VEuPathDB" id="FungiDB:PMAA_080270"/>
<dbReference type="InterPro" id="IPR033939">
    <property type="entry name" value="BCAT_family"/>
</dbReference>
<dbReference type="CDD" id="cd01557">
    <property type="entry name" value="BCAT_beta_family"/>
    <property type="match status" value="1"/>
</dbReference>
<accession>B6QES1</accession>
<dbReference type="Pfam" id="PF01063">
    <property type="entry name" value="Aminotran_4"/>
    <property type="match status" value="1"/>
</dbReference>
<dbReference type="GO" id="GO:0004084">
    <property type="term" value="F:branched-chain-amino-acid transaminase activity"/>
    <property type="evidence" value="ECO:0007669"/>
    <property type="project" value="InterPro"/>
</dbReference>
<proteinExistence type="inferred from homology"/>
<evidence type="ECO:0000256" key="7">
    <source>
        <dbReference type="PIRSR" id="PIRSR006468-1"/>
    </source>
</evidence>
<dbReference type="InterPro" id="IPR043132">
    <property type="entry name" value="BCAT-like_C"/>
</dbReference>
<keyword evidence="5 8" id="KW-0808">Transferase</keyword>
<dbReference type="PANTHER" id="PTHR42825:SF2">
    <property type="entry name" value="BRANCHED-CHAIN-AMINO-ACID AMINOTRANSFERASE 3, CHLOROPLASTIC-RELATED"/>
    <property type="match status" value="1"/>
</dbReference>
<dbReference type="FunFam" id="3.30.470.10:FF:000004">
    <property type="entry name" value="Branched-chain-amino-acid aminotransferase"/>
    <property type="match status" value="1"/>
</dbReference>
<dbReference type="Gene3D" id="3.20.10.10">
    <property type="entry name" value="D-amino Acid Aminotransferase, subunit A, domain 2"/>
    <property type="match status" value="1"/>
</dbReference>
<evidence type="ECO:0000256" key="1">
    <source>
        <dbReference type="ARBA" id="ARBA00001933"/>
    </source>
</evidence>
<dbReference type="GO" id="GO:0009081">
    <property type="term" value="P:branched-chain amino acid metabolic process"/>
    <property type="evidence" value="ECO:0007669"/>
    <property type="project" value="InterPro"/>
</dbReference>
<dbReference type="InterPro" id="IPR001544">
    <property type="entry name" value="Aminotrans_IV"/>
</dbReference>
<dbReference type="STRING" id="441960.B6QES1"/>
<dbReference type="InterPro" id="IPR043131">
    <property type="entry name" value="BCAT-like_N"/>
</dbReference>
<dbReference type="OrthoDB" id="409992at2759"/>
<evidence type="ECO:0000313" key="8">
    <source>
        <dbReference type="EMBL" id="EEA24008.1"/>
    </source>
</evidence>
<evidence type="ECO:0000256" key="2">
    <source>
        <dbReference type="ARBA" id="ARBA00005179"/>
    </source>
</evidence>
<protein>
    <submittedName>
        <fullName evidence="8">Branched-chain amino acid aminotransferase, putative</fullName>
    </submittedName>
</protein>
<dbReference type="SUPFAM" id="SSF56752">
    <property type="entry name" value="D-aminoacid aminotransferase-like PLP-dependent enzymes"/>
    <property type="match status" value="1"/>
</dbReference>
<evidence type="ECO:0000313" key="9">
    <source>
        <dbReference type="Proteomes" id="UP000001294"/>
    </source>
</evidence>
<comment type="cofactor">
    <cofactor evidence="1">
        <name>pyridoxal 5'-phosphate</name>
        <dbReference type="ChEBI" id="CHEBI:597326"/>
    </cofactor>
</comment>
<evidence type="ECO:0000256" key="4">
    <source>
        <dbReference type="ARBA" id="ARBA00022576"/>
    </source>
</evidence>
<sequence length="366" mass="39531">MEFPPAPSDSVDWKSLGFTITEVNGHIEAKWSSKTGSWGSPTFVADPYIRLHGLAPALNYGQQAYEGLKALRTADNQILIFRPRKNAARFVHSASFISIPPVPEELLVECVHAAVALNAEYVPPHETGAAMYIRPLIFGSGAELRSQPPAEFTLCVYVNPVGTYHGAHPVKALVIEEYHRAAPKGTGSAKVGGNYAPVMRWQKQAAEQGYGITLHLDAKTESEIDEFSSSGFIGVKKDKEDNITLVLTNSKNIIDSITVDSCLGIGKSLGWNIEVRPIKYEEVGSFSEVLAAGTAAALLPIRSITRPSTSETVSYINDSSEEPGPVCSTLLATLKGIQSGKIKDAFGWTYPVHAVDAKQYSAQAQN</sequence>
<dbReference type="PhylomeDB" id="B6QES1"/>
<reference evidence="9" key="1">
    <citation type="journal article" date="2015" name="Genome Announc.">
        <title>Genome sequence of the AIDS-associated pathogen Penicillium marneffei (ATCC18224) and its near taxonomic relative Talaromyces stipitatus (ATCC10500).</title>
        <authorList>
            <person name="Nierman W.C."/>
            <person name="Fedorova-Abrams N.D."/>
            <person name="Andrianopoulos A."/>
        </authorList>
    </citation>
    <scope>NUCLEOTIDE SEQUENCE [LARGE SCALE GENOMIC DNA]</scope>
    <source>
        <strain evidence="9">ATCC 18224 / CBS 334.59 / QM 7333</strain>
    </source>
</reference>
<evidence type="ECO:0000256" key="6">
    <source>
        <dbReference type="ARBA" id="ARBA00022898"/>
    </source>
</evidence>
<dbReference type="PANTHER" id="PTHR42825">
    <property type="entry name" value="AMINO ACID AMINOTRANSFERASE"/>
    <property type="match status" value="1"/>
</dbReference>
<evidence type="ECO:0000256" key="5">
    <source>
        <dbReference type="ARBA" id="ARBA00022679"/>
    </source>
</evidence>
<dbReference type="PIRSF" id="PIRSF006468">
    <property type="entry name" value="BCAT1"/>
    <property type="match status" value="1"/>
</dbReference>
<name>B6QES1_TALMQ</name>
<evidence type="ECO:0000256" key="3">
    <source>
        <dbReference type="ARBA" id="ARBA00009320"/>
    </source>
</evidence>
<dbReference type="Proteomes" id="UP000001294">
    <property type="component" value="Unassembled WGS sequence"/>
</dbReference>
<dbReference type="AlphaFoldDB" id="B6QES1"/>
<dbReference type="InterPro" id="IPR036038">
    <property type="entry name" value="Aminotransferase-like"/>
</dbReference>
<dbReference type="Gene3D" id="3.30.470.10">
    <property type="match status" value="1"/>
</dbReference>
<keyword evidence="6" id="KW-0663">Pyridoxal phosphate</keyword>
<keyword evidence="9" id="KW-1185">Reference proteome</keyword>
<gene>
    <name evidence="8" type="ORF">PMAA_080270</name>
</gene>
<dbReference type="HOGENOM" id="CLU_031922_1_0_1"/>
<keyword evidence="4 8" id="KW-0032">Aminotransferase</keyword>
<dbReference type="InterPro" id="IPR005786">
    <property type="entry name" value="B_amino_transII"/>
</dbReference>